<dbReference type="EMBL" id="BSNI01000001">
    <property type="protein sequence ID" value="GLQ15878.1"/>
    <property type="molecule type" value="Genomic_DNA"/>
</dbReference>
<comment type="function">
    <text evidence="7">Part of the ABC transporter complex MalEFGK involved in maltose/maltodextrin import. Binds maltose and higher maltodextrins.</text>
</comment>
<dbReference type="PANTHER" id="PTHR30061">
    <property type="entry name" value="MALTOSE-BINDING PERIPLASMIC PROTEIN"/>
    <property type="match status" value="1"/>
</dbReference>
<reference evidence="8" key="1">
    <citation type="journal article" date="2014" name="Int. J. Syst. Evol. Microbiol.">
        <title>Complete genome of a new Firmicutes species belonging to the dominant human colonic microbiota ('Ruminococcus bicirculans') reveals two chromosomes and a selective capacity to utilize plant glucans.</title>
        <authorList>
            <consortium name="NISC Comparative Sequencing Program"/>
            <person name="Wegmann U."/>
            <person name="Louis P."/>
            <person name="Goesmann A."/>
            <person name="Henrissat B."/>
            <person name="Duncan S.H."/>
            <person name="Flint H.J."/>
        </authorList>
    </citation>
    <scope>NUCLEOTIDE SEQUENCE</scope>
    <source>
        <strain evidence="8">NBRC 107169</strain>
    </source>
</reference>
<dbReference type="Pfam" id="PF01547">
    <property type="entry name" value="SBP_bac_1"/>
    <property type="match status" value="1"/>
</dbReference>
<dbReference type="InterPro" id="IPR006059">
    <property type="entry name" value="SBP"/>
</dbReference>
<gene>
    <name evidence="8" type="primary">malE</name>
    <name evidence="8" type="ORF">GCM10007879_01270</name>
</gene>
<keyword evidence="4 7" id="KW-0732">Signal</keyword>
<feature type="signal peptide" evidence="7">
    <location>
        <begin position="1"/>
        <end position="24"/>
    </location>
</feature>
<evidence type="ECO:0000256" key="3">
    <source>
        <dbReference type="ARBA" id="ARBA00022597"/>
    </source>
</evidence>
<dbReference type="Proteomes" id="UP001161405">
    <property type="component" value="Unassembled WGS sequence"/>
</dbReference>
<protein>
    <recommendedName>
        <fullName evidence="6 7">Maltodextrin-binding protein</fullName>
    </recommendedName>
</protein>
<evidence type="ECO:0000256" key="6">
    <source>
        <dbReference type="ARBA" id="ARBA00030303"/>
    </source>
</evidence>
<evidence type="ECO:0000256" key="5">
    <source>
        <dbReference type="ARBA" id="ARBA00022764"/>
    </source>
</evidence>
<dbReference type="NCBIfam" id="NF007011">
    <property type="entry name" value="PRK09474.1"/>
    <property type="match status" value="1"/>
</dbReference>
<dbReference type="PRINTS" id="PR00181">
    <property type="entry name" value="MALTOSEBP"/>
</dbReference>
<sequence>MKKLLTLAASAIAISAASILPTYALEEGKLVIWINGDKGYNGLAEVGAKFTEELGVEVVVEHPEGVTDKFQQAAANGQGPDIFIWAHDRFGEWAAGGLITPVDPSDEVKANTFDFAWDAVTSDGKIWGYPVAVEAVGLIYNKDLVPNPPKTFEEIADLKIDGIEHPIMWDYNNTYFSFPLLMAGGGYAFEKKDGAYDATTTGVANEGAIAGASMIKSLIDGGVMPKGVDYGVMDAAINKGETAMVINGPWAWSNLKTSGINFGVAPIPSVDGKPSKAFVGVLAATVNAASPNKDIAKEFIESYMLTDDGLKTVNDDVPLGAVTSVSFAKQVEADANIAATLANAQTGIPMPSIPAMGKFWAAMEPALRSITNGQSSVEEALAGAETRILAE</sequence>
<reference evidence="8" key="2">
    <citation type="submission" date="2023-01" db="EMBL/GenBank/DDBJ databases">
        <title>Draft genome sequence of Maritalea porphyrae strain NBRC 107169.</title>
        <authorList>
            <person name="Sun Q."/>
            <person name="Mori K."/>
        </authorList>
    </citation>
    <scope>NUCLEOTIDE SEQUENCE</scope>
    <source>
        <strain evidence="8">NBRC 107169</strain>
    </source>
</reference>
<accession>A0ABQ5UMS7</accession>
<dbReference type="Gene3D" id="3.40.190.10">
    <property type="entry name" value="Periplasmic binding protein-like II"/>
    <property type="match status" value="2"/>
</dbReference>
<dbReference type="InterPro" id="IPR006061">
    <property type="entry name" value="SBP_1_CS"/>
</dbReference>
<dbReference type="PANTHER" id="PTHR30061:SF50">
    <property type="entry name" value="MALTOSE_MALTODEXTRIN-BINDING PERIPLASMIC PROTEIN"/>
    <property type="match status" value="1"/>
</dbReference>
<keyword evidence="9" id="KW-1185">Reference proteome</keyword>
<evidence type="ECO:0000313" key="8">
    <source>
        <dbReference type="EMBL" id="GLQ15878.1"/>
    </source>
</evidence>
<evidence type="ECO:0000256" key="2">
    <source>
        <dbReference type="ARBA" id="ARBA00022448"/>
    </source>
</evidence>
<keyword evidence="3 7" id="KW-0762">Sugar transport</keyword>
<comment type="caution">
    <text evidence="8">The sequence shown here is derived from an EMBL/GenBank/DDBJ whole genome shotgun (WGS) entry which is preliminary data.</text>
</comment>
<feature type="chain" id="PRO_5044984848" description="Maltodextrin-binding protein" evidence="7">
    <location>
        <begin position="25"/>
        <end position="391"/>
    </location>
</feature>
<dbReference type="InterPro" id="IPR006060">
    <property type="entry name" value="Maltose/Cyclodextrin-bd"/>
</dbReference>
<keyword evidence="2 7" id="KW-0813">Transport</keyword>
<organism evidence="8 9">
    <name type="scientific">Maritalea porphyrae</name>
    <dbReference type="NCBI Taxonomy" id="880732"/>
    <lineage>
        <taxon>Bacteria</taxon>
        <taxon>Pseudomonadati</taxon>
        <taxon>Pseudomonadota</taxon>
        <taxon>Alphaproteobacteria</taxon>
        <taxon>Hyphomicrobiales</taxon>
        <taxon>Devosiaceae</taxon>
        <taxon>Maritalea</taxon>
    </lineage>
</organism>
<dbReference type="PROSITE" id="PS01037">
    <property type="entry name" value="SBP_BACTERIAL_1"/>
    <property type="match status" value="1"/>
</dbReference>
<name>A0ABQ5UMS7_9HYPH</name>
<dbReference type="SUPFAM" id="SSF53850">
    <property type="entry name" value="Periplasmic binding protein-like II"/>
    <property type="match status" value="1"/>
</dbReference>
<evidence type="ECO:0000256" key="1">
    <source>
        <dbReference type="ARBA" id="ARBA00008520"/>
    </source>
</evidence>
<evidence type="ECO:0000256" key="4">
    <source>
        <dbReference type="ARBA" id="ARBA00022729"/>
    </source>
</evidence>
<proteinExistence type="inferred from homology"/>
<comment type="subcellular location">
    <subcellularLocation>
        <location evidence="7">Periplasm</location>
    </subcellularLocation>
</comment>
<keyword evidence="5 7" id="KW-0574">Periplasm</keyword>
<dbReference type="RefSeq" id="WP_284360988.1">
    <property type="nucleotide sequence ID" value="NZ_BSNI01000001.1"/>
</dbReference>
<evidence type="ECO:0000256" key="7">
    <source>
        <dbReference type="RuleBase" id="RU365005"/>
    </source>
</evidence>
<evidence type="ECO:0000313" key="9">
    <source>
        <dbReference type="Proteomes" id="UP001161405"/>
    </source>
</evidence>
<comment type="similarity">
    <text evidence="1 7">Belongs to the bacterial solute-binding protein 1 family.</text>
</comment>